<sequence length="77" mass="9105">MSSLRIHCYPSKTFEIIKLMFKYTVLMFTNFHSTNSIQSTNNNNFQNPDLITEYFAAVVSSVEKIKNNRIWLHIFIL</sequence>
<reference evidence="1" key="1">
    <citation type="submission" date="2013-05" db="EMBL/GenBank/DDBJ databases">
        <authorList>
            <person name="Yim A.K.Y."/>
            <person name="Chan T.F."/>
            <person name="Ji K.M."/>
            <person name="Liu X.Y."/>
            <person name="Zhou J.W."/>
            <person name="Li R.Q."/>
            <person name="Yang K.Y."/>
            <person name="Li J."/>
            <person name="Li M."/>
            <person name="Law P.T.W."/>
            <person name="Wu Y.L."/>
            <person name="Cai Z.L."/>
            <person name="Qin H."/>
            <person name="Bao Y."/>
            <person name="Leung R.K.K."/>
            <person name="Ng P.K.S."/>
            <person name="Zou J."/>
            <person name="Zhong X.J."/>
            <person name="Ran P.X."/>
            <person name="Zhong N.S."/>
            <person name="Liu Z.G."/>
            <person name="Tsui S.K.W."/>
        </authorList>
    </citation>
    <scope>NUCLEOTIDE SEQUENCE</scope>
    <source>
        <strain evidence="1">Derf</strain>
        <tissue evidence="1">Whole organism</tissue>
    </source>
</reference>
<protein>
    <submittedName>
        <fullName evidence="1">Uncharacterized protein</fullName>
    </submittedName>
</protein>
<reference evidence="1" key="2">
    <citation type="journal article" date="2022" name="Res Sq">
        <title>Comparative Genomics Reveals Insights into the Divergent Evolution of Astigmatic Mites and Household Pest Adaptations.</title>
        <authorList>
            <person name="Xiong Q."/>
            <person name="Wan A.T.-Y."/>
            <person name="Liu X.-Y."/>
            <person name="Fung C.S.-H."/>
            <person name="Xiao X."/>
            <person name="Malainual N."/>
            <person name="Hou J."/>
            <person name="Wang L."/>
            <person name="Wang M."/>
            <person name="Yang K."/>
            <person name="Cui Y."/>
            <person name="Leung E."/>
            <person name="Nong W."/>
            <person name="Shin S.-K."/>
            <person name="Au S."/>
            <person name="Jeong K.Y."/>
            <person name="Chew F.T."/>
            <person name="Hui J."/>
            <person name="Leung T.F."/>
            <person name="Tungtrongchitr A."/>
            <person name="Zhong N."/>
            <person name="Liu Z."/>
            <person name="Tsui S."/>
        </authorList>
    </citation>
    <scope>NUCLEOTIDE SEQUENCE</scope>
    <source>
        <strain evidence="1">Derf</strain>
        <tissue evidence="1">Whole organism</tissue>
    </source>
</reference>
<accession>A0A922L5N8</accession>
<gene>
    <name evidence="1" type="ORF">DERF_004889</name>
</gene>
<dbReference type="AlphaFoldDB" id="A0A922L5N8"/>
<dbReference type="Proteomes" id="UP000790347">
    <property type="component" value="Unassembled WGS sequence"/>
</dbReference>
<evidence type="ECO:0000313" key="1">
    <source>
        <dbReference type="EMBL" id="KAH9521216.1"/>
    </source>
</evidence>
<dbReference type="EMBL" id="ASGP02000002">
    <property type="protein sequence ID" value="KAH9521216.1"/>
    <property type="molecule type" value="Genomic_DNA"/>
</dbReference>
<organism evidence="1 2">
    <name type="scientific">Dermatophagoides farinae</name>
    <name type="common">American house dust mite</name>
    <dbReference type="NCBI Taxonomy" id="6954"/>
    <lineage>
        <taxon>Eukaryota</taxon>
        <taxon>Metazoa</taxon>
        <taxon>Ecdysozoa</taxon>
        <taxon>Arthropoda</taxon>
        <taxon>Chelicerata</taxon>
        <taxon>Arachnida</taxon>
        <taxon>Acari</taxon>
        <taxon>Acariformes</taxon>
        <taxon>Sarcoptiformes</taxon>
        <taxon>Astigmata</taxon>
        <taxon>Psoroptidia</taxon>
        <taxon>Analgoidea</taxon>
        <taxon>Pyroglyphidae</taxon>
        <taxon>Dermatophagoidinae</taxon>
        <taxon>Dermatophagoides</taxon>
    </lineage>
</organism>
<proteinExistence type="predicted"/>
<comment type="caution">
    <text evidence="1">The sequence shown here is derived from an EMBL/GenBank/DDBJ whole genome shotgun (WGS) entry which is preliminary data.</text>
</comment>
<keyword evidence="2" id="KW-1185">Reference proteome</keyword>
<evidence type="ECO:0000313" key="2">
    <source>
        <dbReference type="Proteomes" id="UP000790347"/>
    </source>
</evidence>
<name>A0A922L5N8_DERFA</name>